<evidence type="ECO:0008006" key="4">
    <source>
        <dbReference type="Google" id="ProtNLM"/>
    </source>
</evidence>
<keyword evidence="3" id="KW-1185">Reference proteome</keyword>
<gene>
    <name evidence="2" type="ORF">PECAL_1P13860</name>
</gene>
<comment type="caution">
    <text evidence="2">The sequence shown here is derived from an EMBL/GenBank/DDBJ whole genome shotgun (WGS) entry which is preliminary data.</text>
</comment>
<name>A0A8J2WQP4_9STRA</name>
<feature type="compositionally biased region" description="Pro residues" evidence="1">
    <location>
        <begin position="189"/>
        <end position="204"/>
    </location>
</feature>
<dbReference type="EMBL" id="CAKKNE010000001">
    <property type="protein sequence ID" value="CAH0364987.1"/>
    <property type="molecule type" value="Genomic_DNA"/>
</dbReference>
<organism evidence="2 3">
    <name type="scientific">Pelagomonas calceolata</name>
    <dbReference type="NCBI Taxonomy" id="35677"/>
    <lineage>
        <taxon>Eukaryota</taxon>
        <taxon>Sar</taxon>
        <taxon>Stramenopiles</taxon>
        <taxon>Ochrophyta</taxon>
        <taxon>Pelagophyceae</taxon>
        <taxon>Pelagomonadales</taxon>
        <taxon>Pelagomonadaceae</taxon>
        <taxon>Pelagomonas</taxon>
    </lineage>
</organism>
<evidence type="ECO:0000313" key="2">
    <source>
        <dbReference type="EMBL" id="CAH0364987.1"/>
    </source>
</evidence>
<accession>A0A8J2WQP4</accession>
<dbReference type="OrthoDB" id="10007451at2759"/>
<feature type="region of interest" description="Disordered" evidence="1">
    <location>
        <begin position="169"/>
        <end position="215"/>
    </location>
</feature>
<reference evidence="2" key="1">
    <citation type="submission" date="2021-11" db="EMBL/GenBank/DDBJ databases">
        <authorList>
            <consortium name="Genoscope - CEA"/>
            <person name="William W."/>
        </authorList>
    </citation>
    <scope>NUCLEOTIDE SEQUENCE</scope>
</reference>
<evidence type="ECO:0000256" key="1">
    <source>
        <dbReference type="SAM" id="MobiDB-lite"/>
    </source>
</evidence>
<sequence>MERIRYHVPEDGDDAAHPNVFELVSEGAVRVGDVRRHFPLPGRFHLRFRRRVAGLEVWADAADDAAPAPRLAGRILVKASRLAGDAARAPARPPPSPRRASAPPPARPPPPPPPPPRETNLLGLGEASPPAPRAEPNLLGSPPISRSEPNLLGLDAPAADSLNMFAGLDATAPAPAPAPMQPNNAPDPFAAPPPPRRSSAPPPKGTFDAFSDFKL</sequence>
<evidence type="ECO:0000313" key="3">
    <source>
        <dbReference type="Proteomes" id="UP000789595"/>
    </source>
</evidence>
<dbReference type="PANTHER" id="PTHR42509:SF1">
    <property type="entry name" value="DIX DOMAIN-CONTAINING PROTEIN"/>
    <property type="match status" value="1"/>
</dbReference>
<dbReference type="PANTHER" id="PTHR42509">
    <property type="entry name" value="DIX DOMAIN-CONTAINING PROTEIN"/>
    <property type="match status" value="1"/>
</dbReference>
<feature type="region of interest" description="Disordered" evidence="1">
    <location>
        <begin position="82"/>
        <end position="155"/>
    </location>
</feature>
<feature type="compositionally biased region" description="Pro residues" evidence="1">
    <location>
        <begin position="91"/>
        <end position="117"/>
    </location>
</feature>
<protein>
    <recommendedName>
        <fullName evidence="4">DIX domain-containing protein</fullName>
    </recommendedName>
</protein>
<proteinExistence type="predicted"/>
<dbReference type="Proteomes" id="UP000789595">
    <property type="component" value="Unassembled WGS sequence"/>
</dbReference>
<dbReference type="AlphaFoldDB" id="A0A8J2WQP4"/>